<comment type="caution">
    <text evidence="1">The sequence shown here is derived from an EMBL/GenBank/DDBJ whole genome shotgun (WGS) entry which is preliminary data.</text>
</comment>
<accession>A0AAP0NXN3</accession>
<gene>
    <name evidence="1" type="ORF">Syun_019112</name>
</gene>
<reference evidence="1 2" key="1">
    <citation type="submission" date="2024-01" db="EMBL/GenBank/DDBJ databases">
        <title>Genome assemblies of Stephania.</title>
        <authorList>
            <person name="Yang L."/>
        </authorList>
    </citation>
    <scope>NUCLEOTIDE SEQUENCE [LARGE SCALE GENOMIC DNA]</scope>
    <source>
        <strain evidence="1">YNDBR</strain>
        <tissue evidence="1">Leaf</tissue>
    </source>
</reference>
<evidence type="ECO:0000313" key="2">
    <source>
        <dbReference type="Proteomes" id="UP001420932"/>
    </source>
</evidence>
<sequence length="165" mass="18577">MAIRGLPQRCDELFLQHLEIPSKISREQQIEACSGTKALDLLNLGLSELMTHGEPEPPDLIIKQVKQSRSQMPTTNMLLISSIVRHLTYDLSMCSLIKVNSSSLVSELIFKVSPSTASTPMHRPLDIGKVQISSDTKGKDLIMTNFWLYIPTSLIFLKIYPPNRR</sequence>
<name>A0AAP0NXN3_9MAGN</name>
<proteinExistence type="predicted"/>
<keyword evidence="2" id="KW-1185">Reference proteome</keyword>
<protein>
    <submittedName>
        <fullName evidence="1">Uncharacterized protein</fullName>
    </submittedName>
</protein>
<dbReference type="Proteomes" id="UP001420932">
    <property type="component" value="Unassembled WGS sequence"/>
</dbReference>
<dbReference type="AlphaFoldDB" id="A0AAP0NXN3"/>
<evidence type="ECO:0000313" key="1">
    <source>
        <dbReference type="EMBL" id="KAK9121495.1"/>
    </source>
</evidence>
<dbReference type="EMBL" id="JBBNAF010000008">
    <property type="protein sequence ID" value="KAK9121495.1"/>
    <property type="molecule type" value="Genomic_DNA"/>
</dbReference>
<organism evidence="1 2">
    <name type="scientific">Stephania yunnanensis</name>
    <dbReference type="NCBI Taxonomy" id="152371"/>
    <lineage>
        <taxon>Eukaryota</taxon>
        <taxon>Viridiplantae</taxon>
        <taxon>Streptophyta</taxon>
        <taxon>Embryophyta</taxon>
        <taxon>Tracheophyta</taxon>
        <taxon>Spermatophyta</taxon>
        <taxon>Magnoliopsida</taxon>
        <taxon>Ranunculales</taxon>
        <taxon>Menispermaceae</taxon>
        <taxon>Menispermoideae</taxon>
        <taxon>Cissampelideae</taxon>
        <taxon>Stephania</taxon>
    </lineage>
</organism>